<gene>
    <name evidence="2" type="ORF">A2V54_03700</name>
</gene>
<comment type="caution">
    <text evidence="2">The sequence shown here is derived from an EMBL/GenBank/DDBJ whole genome shotgun (WGS) entry which is preliminary data.</text>
</comment>
<keyword evidence="1" id="KW-0175">Coiled coil</keyword>
<evidence type="ECO:0000313" key="2">
    <source>
        <dbReference type="EMBL" id="OGC44572.1"/>
    </source>
</evidence>
<evidence type="ECO:0000256" key="1">
    <source>
        <dbReference type="SAM" id="Coils"/>
    </source>
</evidence>
<evidence type="ECO:0000313" key="3">
    <source>
        <dbReference type="Proteomes" id="UP000176583"/>
    </source>
</evidence>
<dbReference type="Proteomes" id="UP000176583">
    <property type="component" value="Unassembled WGS sequence"/>
</dbReference>
<reference evidence="2 3" key="1">
    <citation type="journal article" date="2016" name="Nat. Commun.">
        <title>Thousands of microbial genomes shed light on interconnected biogeochemical processes in an aquifer system.</title>
        <authorList>
            <person name="Anantharaman K."/>
            <person name="Brown C.T."/>
            <person name="Hug L.A."/>
            <person name="Sharon I."/>
            <person name="Castelle C.J."/>
            <person name="Probst A.J."/>
            <person name="Thomas B.C."/>
            <person name="Singh A."/>
            <person name="Wilkins M.J."/>
            <person name="Karaoz U."/>
            <person name="Brodie E.L."/>
            <person name="Williams K.H."/>
            <person name="Hubbard S.S."/>
            <person name="Banfield J.F."/>
        </authorList>
    </citation>
    <scope>NUCLEOTIDE SEQUENCE [LARGE SCALE GENOMIC DNA]</scope>
</reference>
<protein>
    <submittedName>
        <fullName evidence="2">Uncharacterized protein</fullName>
    </submittedName>
</protein>
<accession>A0A1F4UI72</accession>
<dbReference type="AlphaFoldDB" id="A0A1F4UI72"/>
<organism evidence="2 3">
    <name type="scientific">candidate division WWE3 bacterium RBG_19FT_COMBO_53_11</name>
    <dbReference type="NCBI Taxonomy" id="1802613"/>
    <lineage>
        <taxon>Bacteria</taxon>
        <taxon>Katanobacteria</taxon>
    </lineage>
</organism>
<dbReference type="STRING" id="1802613.A2V54_03700"/>
<dbReference type="EMBL" id="MEUW01000015">
    <property type="protein sequence ID" value="OGC44572.1"/>
    <property type="molecule type" value="Genomic_DNA"/>
</dbReference>
<name>A0A1F4UI72_UNCKA</name>
<feature type="coiled-coil region" evidence="1">
    <location>
        <begin position="34"/>
        <end position="61"/>
    </location>
</feature>
<proteinExistence type="predicted"/>
<sequence length="72" mass="7840">MKIFFLWSEDDHAEAIRIAKRALSIAQKTIAKQASAANAEIDSLNAAVARAEVLSEQLSERLKKVSSAAKDL</sequence>